<keyword evidence="1" id="KW-1133">Transmembrane helix</keyword>
<reference evidence="3 4" key="1">
    <citation type="journal article" date="2017" name="Chemistry">
        <title>Isolation, Biosynthesis and Chemical Modifications of Rubterolones A-F: Rare Tropolone Alkaloids from Actinomadura sp. 5-2.</title>
        <authorList>
            <person name="Guo H."/>
            <person name="Benndorf R."/>
            <person name="Leichnitz D."/>
            <person name="Klassen J.L."/>
            <person name="Vollmers J."/>
            <person name="Gorls H."/>
            <person name="Steinacker M."/>
            <person name="Weigel C."/>
            <person name="Dahse H.M."/>
            <person name="Kaster A.K."/>
            <person name="de Beer Z.W."/>
            <person name="Poulsen M."/>
            <person name="Beemelmanns C."/>
        </authorList>
    </citation>
    <scope>NUCLEOTIDE SEQUENCE [LARGE SCALE GENOMIC DNA]</scope>
    <source>
        <strain evidence="3 4">5-2</strain>
    </source>
</reference>
<evidence type="ECO:0000259" key="2">
    <source>
        <dbReference type="Pfam" id="PF04892"/>
    </source>
</evidence>
<dbReference type="PANTHER" id="PTHR36834">
    <property type="entry name" value="MEMBRANE PROTEIN-RELATED"/>
    <property type="match status" value="1"/>
</dbReference>
<evidence type="ECO:0000256" key="1">
    <source>
        <dbReference type="SAM" id="Phobius"/>
    </source>
</evidence>
<protein>
    <submittedName>
        <fullName evidence="3">VanZ like family protein</fullName>
    </submittedName>
</protein>
<feature type="transmembrane region" description="Helical" evidence="1">
    <location>
        <begin position="110"/>
        <end position="132"/>
    </location>
</feature>
<feature type="domain" description="VanZ-like" evidence="2">
    <location>
        <begin position="54"/>
        <end position="151"/>
    </location>
</feature>
<evidence type="ECO:0000313" key="3">
    <source>
        <dbReference type="EMBL" id="POM23092.1"/>
    </source>
</evidence>
<keyword evidence="1" id="KW-0472">Membrane</keyword>
<sequence>MSGTIELQQPAKPREPVRWYVRALRVAAVLIAIAGLAAFSYAAYRLTLTPVADHGQAGGNTDPGHSLRFYWDRPFKDAALQIGGNLLLLAPLGVLAPIASVRLRGPLRLVFLGALVSFVIECAQGLAVAGRAFDVDDIILNTCGVLLAYLALGRRLSRTLRGRT</sequence>
<name>A0A2P4UDI7_9ACTN</name>
<feature type="transmembrane region" description="Helical" evidence="1">
    <location>
        <begin position="138"/>
        <end position="156"/>
    </location>
</feature>
<dbReference type="InterPro" id="IPR006976">
    <property type="entry name" value="VanZ-like"/>
</dbReference>
<evidence type="ECO:0000313" key="4">
    <source>
        <dbReference type="Proteomes" id="UP000242367"/>
    </source>
</evidence>
<proteinExistence type="predicted"/>
<dbReference type="PANTHER" id="PTHR36834:SF1">
    <property type="entry name" value="INTEGRAL MEMBRANE PROTEIN"/>
    <property type="match status" value="1"/>
</dbReference>
<dbReference type="Pfam" id="PF04892">
    <property type="entry name" value="VanZ"/>
    <property type="match status" value="1"/>
</dbReference>
<organism evidence="3 4">
    <name type="scientific">Actinomadura rubteroloni</name>
    <dbReference type="NCBI Taxonomy" id="1926885"/>
    <lineage>
        <taxon>Bacteria</taxon>
        <taxon>Bacillati</taxon>
        <taxon>Actinomycetota</taxon>
        <taxon>Actinomycetes</taxon>
        <taxon>Streptosporangiales</taxon>
        <taxon>Thermomonosporaceae</taxon>
        <taxon>Actinomadura</taxon>
    </lineage>
</organism>
<feature type="transmembrane region" description="Helical" evidence="1">
    <location>
        <begin position="78"/>
        <end position="98"/>
    </location>
</feature>
<keyword evidence="4" id="KW-1185">Reference proteome</keyword>
<accession>A0A2P4UDI7</accession>
<keyword evidence="1" id="KW-0812">Transmembrane</keyword>
<dbReference type="InterPro" id="IPR053150">
    <property type="entry name" value="Teicoplanin_resist-assoc"/>
</dbReference>
<dbReference type="RefSeq" id="WP_103565808.1">
    <property type="nucleotide sequence ID" value="NZ_MTBP01000004.1"/>
</dbReference>
<dbReference type="EMBL" id="MTBP01000004">
    <property type="protein sequence ID" value="POM23092.1"/>
    <property type="molecule type" value="Genomic_DNA"/>
</dbReference>
<gene>
    <name evidence="3" type="ORF">BTM25_52980</name>
</gene>
<dbReference type="AlphaFoldDB" id="A0A2P4UDI7"/>
<feature type="transmembrane region" description="Helical" evidence="1">
    <location>
        <begin position="23"/>
        <end position="44"/>
    </location>
</feature>
<dbReference type="Proteomes" id="UP000242367">
    <property type="component" value="Unassembled WGS sequence"/>
</dbReference>
<comment type="caution">
    <text evidence="3">The sequence shown here is derived from an EMBL/GenBank/DDBJ whole genome shotgun (WGS) entry which is preliminary data.</text>
</comment>